<dbReference type="GO" id="GO:0008934">
    <property type="term" value="F:inositol monophosphate 1-phosphatase activity"/>
    <property type="evidence" value="ECO:0007669"/>
    <property type="project" value="TreeGrafter"/>
</dbReference>
<evidence type="ECO:0000256" key="4">
    <source>
        <dbReference type="PIRSR" id="PIRSR600760-2"/>
    </source>
</evidence>
<feature type="binding site" evidence="4">
    <location>
        <position position="67"/>
    </location>
    <ligand>
        <name>Mg(2+)</name>
        <dbReference type="ChEBI" id="CHEBI:18420"/>
        <label>1</label>
        <note>catalytic</note>
    </ligand>
</feature>
<comment type="similarity">
    <text evidence="1">Belongs to the inositol monophosphatase superfamily.</text>
</comment>
<dbReference type="Pfam" id="PF00459">
    <property type="entry name" value="Inositol_P"/>
    <property type="match status" value="1"/>
</dbReference>
<keyword evidence="3 4" id="KW-0460">Magnesium</keyword>
<dbReference type="AlphaFoldDB" id="A0A2T0VVZ6"/>
<dbReference type="InterPro" id="IPR020550">
    <property type="entry name" value="Inositol_monophosphatase_CS"/>
</dbReference>
<evidence type="ECO:0000256" key="2">
    <source>
        <dbReference type="ARBA" id="ARBA00022723"/>
    </source>
</evidence>
<proteinExistence type="inferred from homology"/>
<dbReference type="InterPro" id="IPR000760">
    <property type="entry name" value="Inositol_monophosphatase-like"/>
</dbReference>
<dbReference type="PANTHER" id="PTHR20854">
    <property type="entry name" value="INOSITOL MONOPHOSPHATASE"/>
    <property type="match status" value="1"/>
</dbReference>
<name>A0A2T0VVZ6_9RHOB</name>
<organism evidence="5 6">
    <name type="scientific">Yoonia maritima</name>
    <dbReference type="NCBI Taxonomy" id="1435347"/>
    <lineage>
        <taxon>Bacteria</taxon>
        <taxon>Pseudomonadati</taxon>
        <taxon>Pseudomonadota</taxon>
        <taxon>Alphaproteobacteria</taxon>
        <taxon>Rhodobacterales</taxon>
        <taxon>Paracoccaceae</taxon>
        <taxon>Yoonia</taxon>
    </lineage>
</organism>
<evidence type="ECO:0000256" key="3">
    <source>
        <dbReference type="ARBA" id="ARBA00022842"/>
    </source>
</evidence>
<reference evidence="5 6" key="1">
    <citation type="submission" date="2018-03" db="EMBL/GenBank/DDBJ databases">
        <title>Genomic Encyclopedia of Archaeal and Bacterial Type Strains, Phase II (KMG-II): from individual species to whole genera.</title>
        <authorList>
            <person name="Goeker M."/>
        </authorList>
    </citation>
    <scope>NUCLEOTIDE SEQUENCE [LARGE SCALE GENOMIC DNA]</scope>
    <source>
        <strain evidence="5 6">DSM 101533</strain>
    </source>
</reference>
<dbReference type="Gene3D" id="3.30.540.10">
    <property type="entry name" value="Fructose-1,6-Bisphosphatase, subunit A, domain 1"/>
    <property type="match status" value="1"/>
</dbReference>
<feature type="binding site" evidence="4">
    <location>
        <position position="206"/>
    </location>
    <ligand>
        <name>Mg(2+)</name>
        <dbReference type="ChEBI" id="CHEBI:18420"/>
        <label>1</label>
        <note>catalytic</note>
    </ligand>
</feature>
<feature type="binding site" evidence="4">
    <location>
        <position position="87"/>
    </location>
    <ligand>
        <name>Mg(2+)</name>
        <dbReference type="ChEBI" id="CHEBI:18420"/>
        <label>1</label>
        <note>catalytic</note>
    </ligand>
</feature>
<sequence>MPETDLSLLIDAARQSGDIAMRFFQKNPNVTDKPDGAGPVTEADLAVNNMLEETLGDARPDYGWLSEETEDSDARMSTERQFVVDPIDGTRAFIEGGKDWSHALAIVKDSQVVAAAVYLPVRDVMFAATLGGGATMNGVPIRASEVQVEGATVLGAKPNFDGRFWRGGVAPPIKRAFRSSLAYRLCLVGQGRFDGMMTLRPSWEWDIAAGALIATEAGARVTDQHDRPLQFNNIFPKVPGVLAAGPNLHANLAVLLEPQNANP</sequence>
<comment type="cofactor">
    <cofactor evidence="4">
        <name>Mg(2+)</name>
        <dbReference type="ChEBI" id="CHEBI:18420"/>
    </cofactor>
</comment>
<dbReference type="RefSeq" id="WP_106358511.1">
    <property type="nucleotide sequence ID" value="NZ_PVTP01000010.1"/>
</dbReference>
<accession>A0A2T0VVZ6</accession>
<dbReference type="SUPFAM" id="SSF56655">
    <property type="entry name" value="Carbohydrate phosphatase"/>
    <property type="match status" value="1"/>
</dbReference>
<gene>
    <name evidence="5" type="ORF">CLV80_11024</name>
</gene>
<protein>
    <submittedName>
        <fullName evidence="5">Myo-inositol-1(Or 4)-monophosphatase</fullName>
    </submittedName>
</protein>
<evidence type="ECO:0000256" key="1">
    <source>
        <dbReference type="ARBA" id="ARBA00009759"/>
    </source>
</evidence>
<dbReference type="GO" id="GO:0046854">
    <property type="term" value="P:phosphatidylinositol phosphate biosynthetic process"/>
    <property type="evidence" value="ECO:0007669"/>
    <property type="project" value="InterPro"/>
</dbReference>
<dbReference type="GO" id="GO:0007165">
    <property type="term" value="P:signal transduction"/>
    <property type="evidence" value="ECO:0007669"/>
    <property type="project" value="TreeGrafter"/>
</dbReference>
<dbReference type="GO" id="GO:0046872">
    <property type="term" value="F:metal ion binding"/>
    <property type="evidence" value="ECO:0007669"/>
    <property type="project" value="UniProtKB-KW"/>
</dbReference>
<feature type="binding site" evidence="4">
    <location>
        <position position="85"/>
    </location>
    <ligand>
        <name>Mg(2+)</name>
        <dbReference type="ChEBI" id="CHEBI:18420"/>
        <label>1</label>
        <note>catalytic</note>
    </ligand>
</feature>
<comment type="caution">
    <text evidence="5">The sequence shown here is derived from an EMBL/GenBank/DDBJ whole genome shotgun (WGS) entry which is preliminary data.</text>
</comment>
<dbReference type="PROSITE" id="PS00630">
    <property type="entry name" value="IMP_2"/>
    <property type="match status" value="1"/>
</dbReference>
<dbReference type="PANTHER" id="PTHR20854:SF4">
    <property type="entry name" value="INOSITOL-1-MONOPHOSPHATASE-RELATED"/>
    <property type="match status" value="1"/>
</dbReference>
<dbReference type="PRINTS" id="PR00377">
    <property type="entry name" value="IMPHPHTASES"/>
</dbReference>
<dbReference type="GO" id="GO:0006020">
    <property type="term" value="P:inositol metabolic process"/>
    <property type="evidence" value="ECO:0007669"/>
    <property type="project" value="TreeGrafter"/>
</dbReference>
<evidence type="ECO:0000313" key="5">
    <source>
        <dbReference type="EMBL" id="PRY75938.1"/>
    </source>
</evidence>
<feature type="binding site" evidence="4">
    <location>
        <position position="88"/>
    </location>
    <ligand>
        <name>Mg(2+)</name>
        <dbReference type="ChEBI" id="CHEBI:18420"/>
        <label>1</label>
        <note>catalytic</note>
    </ligand>
</feature>
<dbReference type="CDD" id="cd01638">
    <property type="entry name" value="CysQ"/>
    <property type="match status" value="1"/>
</dbReference>
<dbReference type="OrthoDB" id="9785695at2"/>
<evidence type="ECO:0000313" key="6">
    <source>
        <dbReference type="Proteomes" id="UP000238007"/>
    </source>
</evidence>
<dbReference type="Gene3D" id="3.40.190.80">
    <property type="match status" value="1"/>
</dbReference>
<dbReference type="EMBL" id="PVTP01000010">
    <property type="protein sequence ID" value="PRY75938.1"/>
    <property type="molecule type" value="Genomic_DNA"/>
</dbReference>
<keyword evidence="2 4" id="KW-0479">Metal-binding</keyword>
<keyword evidence="6" id="KW-1185">Reference proteome</keyword>
<dbReference type="Proteomes" id="UP000238007">
    <property type="component" value="Unassembled WGS sequence"/>
</dbReference>